<evidence type="ECO:0000313" key="3">
    <source>
        <dbReference type="Proteomes" id="UP001567538"/>
    </source>
</evidence>
<keyword evidence="3" id="KW-1185">Reference proteome</keyword>
<reference evidence="2 3" key="1">
    <citation type="submission" date="2024-06" db="EMBL/GenBank/DDBJ databases">
        <title>A chromosome level genome sequence of Diviner's sage (Salvia divinorum).</title>
        <authorList>
            <person name="Ford S.A."/>
            <person name="Ro D.-K."/>
            <person name="Ness R.W."/>
            <person name="Phillips M.A."/>
        </authorList>
    </citation>
    <scope>NUCLEOTIDE SEQUENCE [LARGE SCALE GENOMIC DNA]</scope>
    <source>
        <strain evidence="2">SAF-2024a</strain>
        <tissue evidence="2">Leaf</tissue>
    </source>
</reference>
<protein>
    <recommendedName>
        <fullName evidence="4">Transposase MuDR plant domain-containing protein</fullName>
    </recommendedName>
</protein>
<dbReference type="AlphaFoldDB" id="A0ABD1IFZ5"/>
<evidence type="ECO:0000313" key="2">
    <source>
        <dbReference type="EMBL" id="KAL1567417.1"/>
    </source>
</evidence>
<feature type="region of interest" description="Disordered" evidence="1">
    <location>
        <begin position="18"/>
        <end position="65"/>
    </location>
</feature>
<proteinExistence type="predicted"/>
<dbReference type="Proteomes" id="UP001567538">
    <property type="component" value="Unassembled WGS sequence"/>
</dbReference>
<organism evidence="2 3">
    <name type="scientific">Salvia divinorum</name>
    <name type="common">Maria pastora</name>
    <name type="synonym">Diviner's sage</name>
    <dbReference type="NCBI Taxonomy" id="28513"/>
    <lineage>
        <taxon>Eukaryota</taxon>
        <taxon>Viridiplantae</taxon>
        <taxon>Streptophyta</taxon>
        <taxon>Embryophyta</taxon>
        <taxon>Tracheophyta</taxon>
        <taxon>Spermatophyta</taxon>
        <taxon>Magnoliopsida</taxon>
        <taxon>eudicotyledons</taxon>
        <taxon>Gunneridae</taxon>
        <taxon>Pentapetalae</taxon>
        <taxon>asterids</taxon>
        <taxon>lamiids</taxon>
        <taxon>Lamiales</taxon>
        <taxon>Lamiaceae</taxon>
        <taxon>Nepetoideae</taxon>
        <taxon>Mentheae</taxon>
        <taxon>Salviinae</taxon>
        <taxon>Salvia</taxon>
        <taxon>Salvia subgen. Calosphace</taxon>
    </lineage>
</organism>
<evidence type="ECO:0008006" key="4">
    <source>
        <dbReference type="Google" id="ProtNLM"/>
    </source>
</evidence>
<sequence length="222" mass="25532">MCRDEQLFASYFAEFNAQQEQTNARDQTTDATEEPSSNGGKGQKRHRYSPVVQNKDGLATTGSEHDLLYDSPTKGLRNLCDSKDEKRRRKPSITYTSFKLTAGCPVCNVGDVFGSKEFFMKVVCQYAIMSKRPLYAARNDKTKLRIKCHGVCCEWFIYVRKTKAYNGIDYVLLNMQRDHAHTCSEVVENKWITSKWLAERFTKKIKADLRISLQGIRQCVDE</sequence>
<feature type="compositionally biased region" description="Polar residues" evidence="1">
    <location>
        <begin position="18"/>
        <end position="38"/>
    </location>
</feature>
<comment type="caution">
    <text evidence="2">The sequence shown here is derived from an EMBL/GenBank/DDBJ whole genome shotgun (WGS) entry which is preliminary data.</text>
</comment>
<name>A0ABD1IFZ5_SALDI</name>
<evidence type="ECO:0000256" key="1">
    <source>
        <dbReference type="SAM" id="MobiDB-lite"/>
    </source>
</evidence>
<accession>A0ABD1IFZ5</accession>
<dbReference type="EMBL" id="JBEAFC010000002">
    <property type="protein sequence ID" value="KAL1567417.1"/>
    <property type="molecule type" value="Genomic_DNA"/>
</dbReference>
<gene>
    <name evidence="2" type="ORF">AAHA92_02897</name>
</gene>